<dbReference type="Pfam" id="PF00196">
    <property type="entry name" value="GerE"/>
    <property type="match status" value="1"/>
</dbReference>
<reference evidence="9 10" key="1">
    <citation type="journal article" date="2010" name="Int. J. Syst. Evol. Microbiol.">
        <title>Bacillus horneckiae sp. nov., isolated from a spacecraft-assembly clean room.</title>
        <authorList>
            <person name="Vaishampayan P."/>
            <person name="Probst A."/>
            <person name="Krishnamurthi S."/>
            <person name="Ghosh S."/>
            <person name="Osman S."/>
            <person name="McDowall A."/>
            <person name="Ruckmani A."/>
            <person name="Mayilraj S."/>
            <person name="Venkateswaran K."/>
        </authorList>
    </citation>
    <scope>NUCLEOTIDE SEQUENCE [LARGE SCALE GENOMIC DNA]</scope>
    <source>
        <strain evidence="10">1PO1SC</strain>
    </source>
</reference>
<dbReference type="CDD" id="cd06170">
    <property type="entry name" value="LuxR_C_like"/>
    <property type="match status" value="1"/>
</dbReference>
<dbReference type="PRINTS" id="PR00038">
    <property type="entry name" value="HTHLUXR"/>
</dbReference>
<dbReference type="Proteomes" id="UP000233343">
    <property type="component" value="Unassembled WGS sequence"/>
</dbReference>
<dbReference type="EMBL" id="PISD01000053">
    <property type="protein sequence ID" value="PKG26996.1"/>
    <property type="molecule type" value="Genomic_DNA"/>
</dbReference>
<dbReference type="SMART" id="SM00421">
    <property type="entry name" value="HTH_LUXR"/>
    <property type="match status" value="1"/>
</dbReference>
<dbReference type="PANTHER" id="PTHR43214">
    <property type="entry name" value="TWO-COMPONENT RESPONSE REGULATOR"/>
    <property type="match status" value="1"/>
</dbReference>
<feature type="domain" description="HTH luxR-type" evidence="7">
    <location>
        <begin position="134"/>
        <end position="199"/>
    </location>
</feature>
<dbReference type="InterPro" id="IPR039420">
    <property type="entry name" value="WalR-like"/>
</dbReference>
<dbReference type="GO" id="GO:0003677">
    <property type="term" value="F:DNA binding"/>
    <property type="evidence" value="ECO:0007669"/>
    <property type="project" value="UniProtKB-KW"/>
</dbReference>
<dbReference type="PANTHER" id="PTHR43214:SF42">
    <property type="entry name" value="TRANSCRIPTIONAL REGULATORY PROTEIN DESR"/>
    <property type="match status" value="1"/>
</dbReference>
<name>A0A2N0ZBV5_9BACI</name>
<dbReference type="SMART" id="SM00448">
    <property type="entry name" value="REC"/>
    <property type="match status" value="1"/>
</dbReference>
<dbReference type="PROSITE" id="PS50043">
    <property type="entry name" value="HTH_LUXR_2"/>
    <property type="match status" value="1"/>
</dbReference>
<evidence type="ECO:0000256" key="1">
    <source>
        <dbReference type="ARBA" id="ARBA00004496"/>
    </source>
</evidence>
<comment type="caution">
    <text evidence="9">The sequence shown here is derived from an EMBL/GenBank/DDBJ whole genome shotgun (WGS) entry which is preliminary data.</text>
</comment>
<proteinExistence type="predicted"/>
<dbReference type="SUPFAM" id="SSF46894">
    <property type="entry name" value="C-terminal effector domain of the bipartite response regulators"/>
    <property type="match status" value="1"/>
</dbReference>
<sequence length="201" mass="22629">MTIKVIIGEDQRMLRGALGTLLNYEDDIEVIGQAENGREVERLVEQLQPDVCLLDIEMPLKSGLAVAEKLYIEKSACKIIILTTFARPGYFEKAVRANVHGYLLKDGPSEDLAQCIRNVMKGKREFAPELIFGSLKEENPLTEREQEVLRMVSSGMTSKEVSAHLYLSAGTVRNYMSEIINKLQVKNRIEAISEAEEKGWI</sequence>
<evidence type="ECO:0000259" key="7">
    <source>
        <dbReference type="PROSITE" id="PS50043"/>
    </source>
</evidence>
<dbReference type="SUPFAM" id="SSF52172">
    <property type="entry name" value="CheY-like"/>
    <property type="match status" value="1"/>
</dbReference>
<feature type="domain" description="Response regulatory" evidence="8">
    <location>
        <begin position="4"/>
        <end position="120"/>
    </location>
</feature>
<evidence type="ECO:0000259" key="8">
    <source>
        <dbReference type="PROSITE" id="PS50110"/>
    </source>
</evidence>
<dbReference type="Pfam" id="PF00072">
    <property type="entry name" value="Response_reg"/>
    <property type="match status" value="1"/>
</dbReference>
<dbReference type="InterPro" id="IPR001789">
    <property type="entry name" value="Sig_transdc_resp-reg_receiver"/>
</dbReference>
<gene>
    <name evidence="9" type="ORF">CWS20_21365</name>
</gene>
<dbReference type="GO" id="GO:0005737">
    <property type="term" value="C:cytoplasm"/>
    <property type="evidence" value="ECO:0007669"/>
    <property type="project" value="UniProtKB-SubCell"/>
</dbReference>
<organism evidence="9 10">
    <name type="scientific">Cytobacillus horneckiae</name>
    <dbReference type="NCBI Taxonomy" id="549687"/>
    <lineage>
        <taxon>Bacteria</taxon>
        <taxon>Bacillati</taxon>
        <taxon>Bacillota</taxon>
        <taxon>Bacilli</taxon>
        <taxon>Bacillales</taxon>
        <taxon>Bacillaceae</taxon>
        <taxon>Cytobacillus</taxon>
    </lineage>
</organism>
<keyword evidence="4 9" id="KW-0238">DNA-binding</keyword>
<accession>A0A2N0ZBV5</accession>
<dbReference type="InterPro" id="IPR016032">
    <property type="entry name" value="Sig_transdc_resp-reg_C-effctor"/>
</dbReference>
<dbReference type="Gene3D" id="3.40.50.2300">
    <property type="match status" value="1"/>
</dbReference>
<evidence type="ECO:0000313" key="10">
    <source>
        <dbReference type="Proteomes" id="UP000233343"/>
    </source>
</evidence>
<feature type="modified residue" description="4-aspartylphosphate" evidence="6">
    <location>
        <position position="55"/>
    </location>
</feature>
<evidence type="ECO:0000256" key="3">
    <source>
        <dbReference type="ARBA" id="ARBA00023015"/>
    </source>
</evidence>
<keyword evidence="2 6" id="KW-0597">Phosphoprotein</keyword>
<keyword evidence="10" id="KW-1185">Reference proteome</keyword>
<evidence type="ECO:0000256" key="6">
    <source>
        <dbReference type="PROSITE-ProRule" id="PRU00169"/>
    </source>
</evidence>
<dbReference type="AlphaFoldDB" id="A0A2N0ZBV5"/>
<keyword evidence="3" id="KW-0805">Transcription regulation</keyword>
<evidence type="ECO:0000313" key="9">
    <source>
        <dbReference type="EMBL" id="PKG26996.1"/>
    </source>
</evidence>
<dbReference type="RefSeq" id="WP_083957352.1">
    <property type="nucleotide sequence ID" value="NZ_JARMMB010000042.1"/>
</dbReference>
<dbReference type="GO" id="GO:0006355">
    <property type="term" value="P:regulation of DNA-templated transcription"/>
    <property type="evidence" value="ECO:0007669"/>
    <property type="project" value="InterPro"/>
</dbReference>
<protein>
    <submittedName>
        <fullName evidence="9">DNA-binding response regulator</fullName>
    </submittedName>
</protein>
<dbReference type="CDD" id="cd19930">
    <property type="entry name" value="REC_DesR-like"/>
    <property type="match status" value="1"/>
</dbReference>
<dbReference type="InterPro" id="IPR000792">
    <property type="entry name" value="Tscrpt_reg_LuxR_C"/>
</dbReference>
<dbReference type="GO" id="GO:0000160">
    <property type="term" value="P:phosphorelay signal transduction system"/>
    <property type="evidence" value="ECO:0007669"/>
    <property type="project" value="InterPro"/>
</dbReference>
<comment type="subcellular location">
    <subcellularLocation>
        <location evidence="1">Cytoplasm</location>
    </subcellularLocation>
</comment>
<evidence type="ECO:0000256" key="5">
    <source>
        <dbReference type="ARBA" id="ARBA00023163"/>
    </source>
</evidence>
<keyword evidence="5" id="KW-0804">Transcription</keyword>
<evidence type="ECO:0000256" key="4">
    <source>
        <dbReference type="ARBA" id="ARBA00023125"/>
    </source>
</evidence>
<dbReference type="InterPro" id="IPR011006">
    <property type="entry name" value="CheY-like_superfamily"/>
</dbReference>
<evidence type="ECO:0000256" key="2">
    <source>
        <dbReference type="ARBA" id="ARBA00022553"/>
    </source>
</evidence>
<dbReference type="PROSITE" id="PS50110">
    <property type="entry name" value="RESPONSE_REGULATORY"/>
    <property type="match status" value="1"/>
</dbReference>